<evidence type="ECO:0000259" key="2">
    <source>
        <dbReference type="Pfam" id="PF24883"/>
    </source>
</evidence>
<evidence type="ECO:0000256" key="1">
    <source>
        <dbReference type="ARBA" id="ARBA00022737"/>
    </source>
</evidence>
<organism evidence="3 4">
    <name type="scientific">Candolleomyces aberdarensis</name>
    <dbReference type="NCBI Taxonomy" id="2316362"/>
    <lineage>
        <taxon>Eukaryota</taxon>
        <taxon>Fungi</taxon>
        <taxon>Dikarya</taxon>
        <taxon>Basidiomycota</taxon>
        <taxon>Agaricomycotina</taxon>
        <taxon>Agaricomycetes</taxon>
        <taxon>Agaricomycetidae</taxon>
        <taxon>Agaricales</taxon>
        <taxon>Agaricineae</taxon>
        <taxon>Psathyrellaceae</taxon>
        <taxon>Candolleomyces</taxon>
    </lineage>
</organism>
<comment type="caution">
    <text evidence="3">The sequence shown here is derived from an EMBL/GenBank/DDBJ whole genome shotgun (WGS) entry which is preliminary data.</text>
</comment>
<dbReference type="AlphaFoldDB" id="A0A4Q2DLG8"/>
<keyword evidence="1" id="KW-0677">Repeat</keyword>
<dbReference type="SUPFAM" id="SSF52540">
    <property type="entry name" value="P-loop containing nucleoside triphosphate hydrolases"/>
    <property type="match status" value="1"/>
</dbReference>
<evidence type="ECO:0000313" key="4">
    <source>
        <dbReference type="Proteomes" id="UP000290288"/>
    </source>
</evidence>
<name>A0A4Q2DLG8_9AGAR</name>
<dbReference type="InterPro" id="IPR027417">
    <property type="entry name" value="P-loop_NTPase"/>
</dbReference>
<dbReference type="Pfam" id="PF24883">
    <property type="entry name" value="NPHP3_N"/>
    <property type="match status" value="1"/>
</dbReference>
<reference evidence="3 4" key="1">
    <citation type="submission" date="2019-01" db="EMBL/GenBank/DDBJ databases">
        <title>Draft genome sequence of Psathyrella aberdarensis IHI B618.</title>
        <authorList>
            <person name="Buettner E."/>
            <person name="Kellner H."/>
        </authorList>
    </citation>
    <scope>NUCLEOTIDE SEQUENCE [LARGE SCALE GENOMIC DNA]</scope>
    <source>
        <strain evidence="3 4">IHI B618</strain>
    </source>
</reference>
<dbReference type="Proteomes" id="UP000290288">
    <property type="component" value="Unassembled WGS sequence"/>
</dbReference>
<dbReference type="STRING" id="2316362.A0A4Q2DLG8"/>
<feature type="domain" description="Nephrocystin 3-like N-terminal" evidence="2">
    <location>
        <begin position="79"/>
        <end position="204"/>
    </location>
</feature>
<evidence type="ECO:0000313" key="3">
    <source>
        <dbReference type="EMBL" id="RXW20126.1"/>
    </source>
</evidence>
<accession>A0A4Q2DLG8</accession>
<keyword evidence="4" id="KW-1185">Reference proteome</keyword>
<dbReference type="OrthoDB" id="443402at2759"/>
<proteinExistence type="predicted"/>
<dbReference type="PANTHER" id="PTHR10039">
    <property type="entry name" value="AMELOGENIN"/>
    <property type="match status" value="1"/>
</dbReference>
<sequence>MTRNFDHAHDFHIDSFQVFNVHPSADPLNKLEGRVAVGAIHDSAERCDAPKCHPETRVALQGELYSWIVHGDGESQHPVKMKWVTGPAGSGKTAIMGSLAKRCAANGILGASFFFASWSASIARRRKTALVTTIAHQLTRYSHVFRDEIFKAIEANPDVFDKNLHVQMETLVLTPLREVAGRTDGPGLLGVIIIDGLDECEAEQFHDAAPTRLGAKLAQPRTNEQDQLEILQVLHRAASDPVFPFRILVASRPERVFREFFDLEGNSTPFPPKLDLNKDNNANADITLFMEAHFSRIRRRYNLPPSWPPSGAIHTLVENASQQFIYAAAVIQFLDTDHREPPEALLETILKMSAKRTTTSNPLEPLDVLYRHILESSPDPPLSIRWIHIIKQLNNSMFSPASNIRLLLQTDPESSEAEHLFGNLHSLIRVPPRSNQATAGYGFYHKSLLDFLQDPDRCGSLYVGSSELSVFIWDRFTRACVRVCDTTRFSYPQTFHQFLFNIPVFLNMSEGIAHSSVLPTPASVDWWVSSAISENGGTHLWKMFWSVHRSVRPDPFEALG</sequence>
<dbReference type="InterPro" id="IPR056884">
    <property type="entry name" value="NPHP3-like_N"/>
</dbReference>
<gene>
    <name evidence="3" type="ORF">EST38_g5723</name>
</gene>
<protein>
    <recommendedName>
        <fullName evidence="2">Nephrocystin 3-like N-terminal domain-containing protein</fullName>
    </recommendedName>
</protein>
<dbReference type="EMBL" id="SDEE01000165">
    <property type="protein sequence ID" value="RXW20126.1"/>
    <property type="molecule type" value="Genomic_DNA"/>
</dbReference>